<evidence type="ECO:0000313" key="3">
    <source>
        <dbReference type="EMBL" id="OON41712.1"/>
    </source>
</evidence>
<dbReference type="Pfam" id="PF08282">
    <property type="entry name" value="Hydrolase_3"/>
    <property type="match status" value="1"/>
</dbReference>
<sequence length="272" mass="30114">MIKMIAVDMDGTFLDDAKQYNRERFAHQYRELKARGIYFAVASGNQYYQLLSFFPELADEISFVAENGAWVIGEGVELFCGAFSRENVTAILHELDALPAITPVICGKQSAWVNENVSSDLLKLMSRHYHRLQKISDPYAINDTLFKFSLNLPDQDIPALLEHFGHALDGIARPVSSGFGFVDLIIPGVHKAHGLSLLQQHFGIEDNQVLAIGDSGNDAEMLAQAGFSFAMENAQPQIKKIARYQAGNNNQEGVLAVIDRVLAAQYPFGHEA</sequence>
<evidence type="ECO:0000313" key="4">
    <source>
        <dbReference type="Proteomes" id="UP000190667"/>
    </source>
</evidence>
<accession>A0A1S8YSB4</accession>
<dbReference type="InterPro" id="IPR006379">
    <property type="entry name" value="HAD-SF_hydro_IIB"/>
</dbReference>
<dbReference type="GO" id="GO:0000287">
    <property type="term" value="F:magnesium ion binding"/>
    <property type="evidence" value="ECO:0007669"/>
    <property type="project" value="UniProtKB-ARBA"/>
</dbReference>
<evidence type="ECO:0000256" key="1">
    <source>
        <dbReference type="ARBA" id="ARBA00022723"/>
    </source>
</evidence>
<dbReference type="AlphaFoldDB" id="A0A1S8YSB4"/>
<dbReference type="SUPFAM" id="SSF56784">
    <property type="entry name" value="HAD-like"/>
    <property type="match status" value="1"/>
</dbReference>
<dbReference type="PANTHER" id="PTHR10000">
    <property type="entry name" value="PHOSPHOSERINE PHOSPHATASE"/>
    <property type="match status" value="1"/>
</dbReference>
<dbReference type="PROSITE" id="PS01229">
    <property type="entry name" value="COF_2"/>
    <property type="match status" value="1"/>
</dbReference>
<dbReference type="EMBL" id="MRUL01000001">
    <property type="protein sequence ID" value="OON41712.1"/>
    <property type="molecule type" value="Genomic_DNA"/>
</dbReference>
<dbReference type="SFLD" id="SFLDS00003">
    <property type="entry name" value="Haloacid_Dehalogenase"/>
    <property type="match status" value="1"/>
</dbReference>
<organism evidence="3 4">
    <name type="scientific">Izhakiella australiensis</name>
    <dbReference type="NCBI Taxonomy" id="1926881"/>
    <lineage>
        <taxon>Bacteria</taxon>
        <taxon>Pseudomonadati</taxon>
        <taxon>Pseudomonadota</taxon>
        <taxon>Gammaproteobacteria</taxon>
        <taxon>Enterobacterales</taxon>
        <taxon>Erwiniaceae</taxon>
        <taxon>Izhakiella</taxon>
    </lineage>
</organism>
<dbReference type="PANTHER" id="PTHR10000:SF53">
    <property type="entry name" value="5-AMINO-6-(5-PHOSPHO-D-RIBITYLAMINO)URACIL PHOSPHATASE YBJI-RELATED"/>
    <property type="match status" value="1"/>
</dbReference>
<reference evidence="3 4" key="1">
    <citation type="submission" date="2016-12" db="EMBL/GenBank/DDBJ databases">
        <title>Izhakiella australiana sp. nov. of genus Izhakiella isolated from Australian desert.</title>
        <authorList>
            <person name="Ji M."/>
        </authorList>
    </citation>
    <scope>NUCLEOTIDE SEQUENCE [LARGE SCALE GENOMIC DNA]</scope>
    <source>
        <strain evidence="3 4">D4N98</strain>
    </source>
</reference>
<dbReference type="GO" id="GO:0016791">
    <property type="term" value="F:phosphatase activity"/>
    <property type="evidence" value="ECO:0007669"/>
    <property type="project" value="UniProtKB-ARBA"/>
</dbReference>
<dbReference type="STRING" id="1926881.BTJ39_00655"/>
<proteinExistence type="predicted"/>
<dbReference type="InterPro" id="IPR036412">
    <property type="entry name" value="HAD-like_sf"/>
</dbReference>
<gene>
    <name evidence="3" type="ORF">BTJ39_00655</name>
</gene>
<dbReference type="GO" id="GO:0005829">
    <property type="term" value="C:cytosol"/>
    <property type="evidence" value="ECO:0007669"/>
    <property type="project" value="TreeGrafter"/>
</dbReference>
<name>A0A1S8YSB4_9GAMM</name>
<evidence type="ECO:0000256" key="2">
    <source>
        <dbReference type="ARBA" id="ARBA00022801"/>
    </source>
</evidence>
<dbReference type="SFLD" id="SFLDG01144">
    <property type="entry name" value="C2.B.4:_PGP_Like"/>
    <property type="match status" value="1"/>
</dbReference>
<dbReference type="SFLD" id="SFLDG01140">
    <property type="entry name" value="C2.B:_Phosphomannomutase_and_P"/>
    <property type="match status" value="1"/>
</dbReference>
<dbReference type="OrthoDB" id="3180855at2"/>
<dbReference type="Proteomes" id="UP000190667">
    <property type="component" value="Unassembled WGS sequence"/>
</dbReference>
<dbReference type="Gene3D" id="3.30.1240.10">
    <property type="match status" value="1"/>
</dbReference>
<comment type="caution">
    <text evidence="3">The sequence shown here is derived from an EMBL/GenBank/DDBJ whole genome shotgun (WGS) entry which is preliminary data.</text>
</comment>
<keyword evidence="2" id="KW-0378">Hydrolase</keyword>
<keyword evidence="4" id="KW-1185">Reference proteome</keyword>
<dbReference type="Gene3D" id="3.40.50.1000">
    <property type="entry name" value="HAD superfamily/HAD-like"/>
    <property type="match status" value="1"/>
</dbReference>
<dbReference type="InterPro" id="IPR000150">
    <property type="entry name" value="Cof"/>
</dbReference>
<dbReference type="InterPro" id="IPR023214">
    <property type="entry name" value="HAD_sf"/>
</dbReference>
<keyword evidence="1" id="KW-0479">Metal-binding</keyword>
<dbReference type="NCBIfam" id="TIGR01484">
    <property type="entry name" value="HAD-SF-IIB"/>
    <property type="match status" value="1"/>
</dbReference>
<protein>
    <submittedName>
        <fullName evidence="3">Sugar-phosphatase</fullName>
    </submittedName>
</protein>
<dbReference type="NCBIfam" id="TIGR00099">
    <property type="entry name" value="Cof-subfamily"/>
    <property type="match status" value="1"/>
</dbReference>
<dbReference type="CDD" id="cd07518">
    <property type="entry name" value="HAD_YbiV-Like"/>
    <property type="match status" value="1"/>
</dbReference>
<dbReference type="RefSeq" id="WP_078000735.1">
    <property type="nucleotide sequence ID" value="NZ_MRUL01000001.1"/>
</dbReference>